<evidence type="ECO:0000256" key="6">
    <source>
        <dbReference type="ARBA" id="ARBA00049157"/>
    </source>
</evidence>
<dbReference type="PANTHER" id="PTHR43375">
    <property type="entry name" value="OROTIDINE 5'-PHOSPHATE DECARBOXYLASE"/>
    <property type="match status" value="1"/>
</dbReference>
<dbReference type="InterPro" id="IPR001754">
    <property type="entry name" value="OMPdeCOase_dom"/>
</dbReference>
<evidence type="ECO:0000256" key="1">
    <source>
        <dbReference type="ARBA" id="ARBA00004861"/>
    </source>
</evidence>
<dbReference type="GO" id="GO:0006207">
    <property type="term" value="P:'de novo' pyrimidine nucleobase biosynthetic process"/>
    <property type="evidence" value="ECO:0007669"/>
    <property type="project" value="InterPro"/>
</dbReference>
<dbReference type="PANTHER" id="PTHR43375:SF1">
    <property type="entry name" value="OROTIDINE 5'-PHOSPHATE DECARBOXYLASE"/>
    <property type="match status" value="1"/>
</dbReference>
<accession>A0A081N0L8</accession>
<dbReference type="Proteomes" id="UP000028006">
    <property type="component" value="Unassembled WGS sequence"/>
</dbReference>
<comment type="pathway">
    <text evidence="1 7">Pyrimidine metabolism; UMP biosynthesis via de novo pathway; UMP from orotate: step 2/2.</text>
</comment>
<keyword evidence="4 7" id="KW-0665">Pyrimidine biosynthesis</keyword>
<gene>
    <name evidence="7" type="primary">pyrF</name>
    <name evidence="9" type="ORF">GZ77_23135</name>
</gene>
<dbReference type="NCBIfam" id="TIGR02127">
    <property type="entry name" value="pyrF_sub2"/>
    <property type="match status" value="1"/>
</dbReference>
<name>A0A081N0L8_9GAMM</name>
<dbReference type="CDD" id="cd04725">
    <property type="entry name" value="OMP_decarboxylase_like"/>
    <property type="match status" value="1"/>
</dbReference>
<comment type="caution">
    <text evidence="9">The sequence shown here is derived from an EMBL/GenBank/DDBJ whole genome shotgun (WGS) entry which is preliminary data.</text>
</comment>
<dbReference type="UniPathway" id="UPA00070">
    <property type="reaction ID" value="UER00120"/>
</dbReference>
<evidence type="ECO:0000256" key="7">
    <source>
        <dbReference type="HAMAP-Rule" id="MF_01215"/>
    </source>
</evidence>
<evidence type="ECO:0000256" key="3">
    <source>
        <dbReference type="ARBA" id="ARBA00022793"/>
    </source>
</evidence>
<dbReference type="RefSeq" id="WP_034879148.1">
    <property type="nucleotide sequence ID" value="NZ_JOKG01000005.1"/>
</dbReference>
<evidence type="ECO:0000256" key="2">
    <source>
        <dbReference type="ARBA" id="ARBA00008847"/>
    </source>
</evidence>
<dbReference type="InterPro" id="IPR013785">
    <property type="entry name" value="Aldolase_TIM"/>
</dbReference>
<dbReference type="GO" id="GO:0004590">
    <property type="term" value="F:orotidine-5'-phosphate decarboxylase activity"/>
    <property type="evidence" value="ECO:0007669"/>
    <property type="project" value="UniProtKB-UniRule"/>
</dbReference>
<dbReference type="PROSITE" id="PS00156">
    <property type="entry name" value="OMPDECASE"/>
    <property type="match status" value="1"/>
</dbReference>
<sequence>MRFLDQVRAAVRKNNSLVCVGLDPLPEKFPAHIQELNQSIFEFNKYIIDATHDLVCAYKPQVAHYHARGAEDQLQMTIEYIKDNYPDIPVILDSKRGDIGSTADQYATEAFERYGADAVTINPYMGIDTVEPFTRYEEKGTILLCRTSNPGAGAIQNLKVGDQFLYEVIAETAMKDWNHHNNIMLVVGATNPDELKRIRAITGDMTFLVPGLGAQGGDVEATVKSGLNSQGEGIIVNSSRGIIYAGNDENFAEAARAAAIELRDQVNQYR</sequence>
<dbReference type="InterPro" id="IPR018089">
    <property type="entry name" value="OMPdecase_AS"/>
</dbReference>
<reference evidence="9 10" key="1">
    <citation type="submission" date="2014-06" db="EMBL/GenBank/DDBJ databases">
        <title>Whole Genome Sequences of Three Symbiotic Endozoicomonas Bacteria.</title>
        <authorList>
            <person name="Neave M.J."/>
            <person name="Apprill A."/>
            <person name="Voolstra C.R."/>
        </authorList>
    </citation>
    <scope>NUCLEOTIDE SEQUENCE [LARGE SCALE GENOMIC DNA]</scope>
    <source>
        <strain evidence="9 10">LMG 24815</strain>
    </source>
</reference>
<comment type="catalytic activity">
    <reaction evidence="6 7">
        <text>orotidine 5'-phosphate + H(+) = UMP + CO2</text>
        <dbReference type="Rhea" id="RHEA:11596"/>
        <dbReference type="ChEBI" id="CHEBI:15378"/>
        <dbReference type="ChEBI" id="CHEBI:16526"/>
        <dbReference type="ChEBI" id="CHEBI:57538"/>
        <dbReference type="ChEBI" id="CHEBI:57865"/>
        <dbReference type="EC" id="4.1.1.23"/>
    </reaction>
</comment>
<organism evidence="9 10">
    <name type="scientific">Endozoicomonas montiporae</name>
    <dbReference type="NCBI Taxonomy" id="1027273"/>
    <lineage>
        <taxon>Bacteria</taxon>
        <taxon>Pseudomonadati</taxon>
        <taxon>Pseudomonadota</taxon>
        <taxon>Gammaproteobacteria</taxon>
        <taxon>Oceanospirillales</taxon>
        <taxon>Endozoicomonadaceae</taxon>
        <taxon>Endozoicomonas</taxon>
    </lineage>
</organism>
<feature type="domain" description="Orotidine 5'-phosphate decarboxylase" evidence="8">
    <location>
        <begin position="17"/>
        <end position="255"/>
    </location>
</feature>
<keyword evidence="10" id="KW-1185">Reference proteome</keyword>
<proteinExistence type="inferred from homology"/>
<keyword evidence="3 7" id="KW-0210">Decarboxylase</keyword>
<dbReference type="SUPFAM" id="SSF51366">
    <property type="entry name" value="Ribulose-phoshate binding barrel"/>
    <property type="match status" value="1"/>
</dbReference>
<keyword evidence="5 7" id="KW-0456">Lyase</keyword>
<dbReference type="Gene3D" id="3.20.20.70">
    <property type="entry name" value="Aldolase class I"/>
    <property type="match status" value="1"/>
</dbReference>
<feature type="active site" description="Proton donor" evidence="7">
    <location>
        <position position="95"/>
    </location>
</feature>
<evidence type="ECO:0000313" key="10">
    <source>
        <dbReference type="Proteomes" id="UP000028006"/>
    </source>
</evidence>
<evidence type="ECO:0000256" key="5">
    <source>
        <dbReference type="ARBA" id="ARBA00023239"/>
    </source>
</evidence>
<comment type="similarity">
    <text evidence="2 7">Belongs to the OMP decarboxylase family. Type 2 subfamily.</text>
</comment>
<evidence type="ECO:0000313" key="9">
    <source>
        <dbReference type="EMBL" id="KEQ11991.1"/>
    </source>
</evidence>
<dbReference type="AlphaFoldDB" id="A0A081N0L8"/>
<dbReference type="InterPro" id="IPR011060">
    <property type="entry name" value="RibuloseP-bd_barrel"/>
</dbReference>
<dbReference type="Pfam" id="PF00215">
    <property type="entry name" value="OMPdecase"/>
    <property type="match status" value="1"/>
</dbReference>
<evidence type="ECO:0000259" key="8">
    <source>
        <dbReference type="SMART" id="SM00934"/>
    </source>
</evidence>
<evidence type="ECO:0000256" key="4">
    <source>
        <dbReference type="ARBA" id="ARBA00022975"/>
    </source>
</evidence>
<dbReference type="HAMAP" id="MF_01215">
    <property type="entry name" value="OMPdecase_type2"/>
    <property type="match status" value="1"/>
</dbReference>
<dbReference type="EC" id="4.1.1.23" evidence="7"/>
<dbReference type="SMART" id="SM00934">
    <property type="entry name" value="OMPdecase"/>
    <property type="match status" value="1"/>
</dbReference>
<dbReference type="GO" id="GO:0044205">
    <property type="term" value="P:'de novo' UMP biosynthetic process"/>
    <property type="evidence" value="ECO:0007669"/>
    <property type="project" value="UniProtKB-UniRule"/>
</dbReference>
<dbReference type="EMBL" id="JOKG01000005">
    <property type="protein sequence ID" value="KEQ11991.1"/>
    <property type="molecule type" value="Genomic_DNA"/>
</dbReference>
<dbReference type="eggNOG" id="COG0284">
    <property type="taxonomic scope" value="Bacteria"/>
</dbReference>
<protein>
    <recommendedName>
        <fullName evidence="7">Orotidine 5'-phosphate decarboxylase</fullName>
        <ecNumber evidence="7">4.1.1.23</ecNumber>
    </recommendedName>
    <alternativeName>
        <fullName evidence="7">OMP decarboxylase</fullName>
        <shortName evidence="7">OMPDCase</shortName>
        <shortName evidence="7">OMPdecase</shortName>
    </alternativeName>
</protein>
<dbReference type="InterPro" id="IPR011995">
    <property type="entry name" value="OMPdecase_type-2"/>
</dbReference>